<evidence type="ECO:0000256" key="2">
    <source>
        <dbReference type="ARBA" id="ARBA00010044"/>
    </source>
</evidence>
<dbReference type="AlphaFoldDB" id="A0A7K3WL82"/>
<keyword evidence="5 15" id="KW-0812">Transmembrane</keyword>
<evidence type="ECO:0000259" key="18">
    <source>
        <dbReference type="SMART" id="SM00382"/>
    </source>
</evidence>
<dbReference type="GO" id="GO:0004222">
    <property type="term" value="F:metalloendopeptidase activity"/>
    <property type="evidence" value="ECO:0007669"/>
    <property type="project" value="InterPro"/>
</dbReference>
<dbReference type="CDD" id="cd19501">
    <property type="entry name" value="RecA-like_FtsH"/>
    <property type="match status" value="1"/>
</dbReference>
<evidence type="ECO:0000256" key="15">
    <source>
        <dbReference type="HAMAP-Rule" id="MF_01458"/>
    </source>
</evidence>
<dbReference type="SUPFAM" id="SSF52540">
    <property type="entry name" value="P-loop containing nucleoside triphosphate hydrolases"/>
    <property type="match status" value="1"/>
</dbReference>
<reference evidence="19 20" key="1">
    <citation type="submission" date="2020-02" db="EMBL/GenBank/DDBJ databases">
        <title>The whole genome sequence of CPCC 205119.</title>
        <authorList>
            <person name="Jiang Z."/>
        </authorList>
    </citation>
    <scope>NUCLEOTIDE SEQUENCE [LARGE SCALE GENOMIC DNA]</scope>
    <source>
        <strain evidence="19 20">CPCC 205119</strain>
    </source>
</reference>
<dbReference type="GO" id="GO:0006508">
    <property type="term" value="P:proteolysis"/>
    <property type="evidence" value="ECO:0007669"/>
    <property type="project" value="UniProtKB-KW"/>
</dbReference>
<keyword evidence="20" id="KW-1185">Reference proteome</keyword>
<evidence type="ECO:0000256" key="9">
    <source>
        <dbReference type="ARBA" id="ARBA00022833"/>
    </source>
</evidence>
<evidence type="ECO:0000256" key="14">
    <source>
        <dbReference type="ARBA" id="ARBA00061570"/>
    </source>
</evidence>
<dbReference type="Pfam" id="PF17862">
    <property type="entry name" value="AAA_lid_3"/>
    <property type="match status" value="1"/>
</dbReference>
<dbReference type="SUPFAM" id="SSF140990">
    <property type="entry name" value="FtsH protease domain-like"/>
    <property type="match status" value="1"/>
</dbReference>
<evidence type="ECO:0000256" key="1">
    <source>
        <dbReference type="ARBA" id="ARBA00004370"/>
    </source>
</evidence>
<comment type="function">
    <text evidence="15">Acts as a processive, ATP-dependent zinc metallopeptidase for both cytoplasmic and membrane proteins. Plays a role in the quality control of integral membrane proteins.</text>
</comment>
<feature type="region of interest" description="Disordered" evidence="17">
    <location>
        <begin position="619"/>
        <end position="670"/>
    </location>
</feature>
<dbReference type="InterPro" id="IPR000642">
    <property type="entry name" value="Peptidase_M41"/>
</dbReference>
<dbReference type="Gene3D" id="1.10.8.60">
    <property type="match status" value="1"/>
</dbReference>
<keyword evidence="9 15" id="KW-0862">Zinc</keyword>
<evidence type="ECO:0000256" key="17">
    <source>
        <dbReference type="SAM" id="MobiDB-lite"/>
    </source>
</evidence>
<dbReference type="EMBL" id="JAAGWK010000036">
    <property type="protein sequence ID" value="NEL56490.1"/>
    <property type="molecule type" value="Genomic_DNA"/>
</dbReference>
<dbReference type="GO" id="GO:0030163">
    <property type="term" value="P:protein catabolic process"/>
    <property type="evidence" value="ECO:0007669"/>
    <property type="project" value="UniProtKB-UniRule"/>
</dbReference>
<feature type="domain" description="AAA+ ATPase" evidence="18">
    <location>
        <begin position="197"/>
        <end position="336"/>
    </location>
</feature>
<dbReference type="InterPro" id="IPR037219">
    <property type="entry name" value="Peptidase_M41-like"/>
</dbReference>
<dbReference type="Pfam" id="PF00004">
    <property type="entry name" value="AAA"/>
    <property type="match status" value="1"/>
</dbReference>
<dbReference type="HAMAP" id="MF_01458">
    <property type="entry name" value="FtsH"/>
    <property type="match status" value="1"/>
</dbReference>
<dbReference type="NCBIfam" id="TIGR01241">
    <property type="entry name" value="FtsH_fam"/>
    <property type="match status" value="1"/>
</dbReference>
<dbReference type="InterPro" id="IPR011546">
    <property type="entry name" value="Pept_M41_FtsH_extracell"/>
</dbReference>
<feature type="transmembrane region" description="Helical" evidence="15">
    <location>
        <begin position="112"/>
        <end position="134"/>
    </location>
</feature>
<keyword evidence="12 15" id="KW-0482">Metalloprotease</keyword>
<dbReference type="Pfam" id="PF06480">
    <property type="entry name" value="FtsH_ext"/>
    <property type="match status" value="1"/>
</dbReference>
<comment type="subunit">
    <text evidence="15">Homohexamer.</text>
</comment>
<dbReference type="FunFam" id="1.20.58.760:FF:000001">
    <property type="entry name" value="ATP-dependent zinc metalloprotease FtsH"/>
    <property type="match status" value="1"/>
</dbReference>
<proteinExistence type="inferred from homology"/>
<comment type="subcellular location">
    <subcellularLocation>
        <location evidence="15">Cell membrane</location>
        <topology evidence="15">Multi-pass membrane protein</topology>
        <orientation evidence="15">Cytoplasmic side</orientation>
    </subcellularLocation>
    <subcellularLocation>
        <location evidence="1">Membrane</location>
    </subcellularLocation>
</comment>
<feature type="binding site" evidence="15">
    <location>
        <position position="503"/>
    </location>
    <ligand>
        <name>Zn(2+)</name>
        <dbReference type="ChEBI" id="CHEBI:29105"/>
        <note>catalytic</note>
    </ligand>
</feature>
<dbReference type="InterPro" id="IPR003959">
    <property type="entry name" value="ATPase_AAA_core"/>
</dbReference>
<comment type="cofactor">
    <cofactor evidence="15">
        <name>Zn(2+)</name>
        <dbReference type="ChEBI" id="CHEBI:29105"/>
    </cofactor>
    <text evidence="15">Binds 1 zinc ion per subunit.</text>
</comment>
<dbReference type="PANTHER" id="PTHR23076:SF97">
    <property type="entry name" value="ATP-DEPENDENT ZINC METALLOPROTEASE YME1L1"/>
    <property type="match status" value="1"/>
</dbReference>
<dbReference type="Gene3D" id="1.20.58.760">
    <property type="entry name" value="Peptidase M41"/>
    <property type="match status" value="1"/>
</dbReference>
<dbReference type="GO" id="GO:0008270">
    <property type="term" value="F:zinc ion binding"/>
    <property type="evidence" value="ECO:0007669"/>
    <property type="project" value="UniProtKB-UniRule"/>
</dbReference>
<dbReference type="RefSeq" id="WP_152729566.1">
    <property type="nucleotide sequence ID" value="NZ_JAABOZ010000003.1"/>
</dbReference>
<feature type="active site" evidence="15">
    <location>
        <position position="428"/>
    </location>
</feature>
<dbReference type="GO" id="GO:0005524">
    <property type="term" value="F:ATP binding"/>
    <property type="evidence" value="ECO:0007669"/>
    <property type="project" value="UniProtKB-UniRule"/>
</dbReference>
<name>A0A7K3WL82_9ACTN</name>
<dbReference type="Gene3D" id="3.40.50.300">
    <property type="entry name" value="P-loop containing nucleotide triphosphate hydrolases"/>
    <property type="match status" value="1"/>
</dbReference>
<dbReference type="EC" id="3.4.24.-" evidence="15"/>
<dbReference type="PROSITE" id="PS00674">
    <property type="entry name" value="AAA"/>
    <property type="match status" value="1"/>
</dbReference>
<dbReference type="InterPro" id="IPR027417">
    <property type="entry name" value="P-loop_NTPase"/>
</dbReference>
<dbReference type="InterPro" id="IPR005936">
    <property type="entry name" value="FtsH"/>
</dbReference>
<evidence type="ECO:0000256" key="12">
    <source>
        <dbReference type="ARBA" id="ARBA00023049"/>
    </source>
</evidence>
<evidence type="ECO:0000256" key="4">
    <source>
        <dbReference type="ARBA" id="ARBA00022670"/>
    </source>
</evidence>
<keyword evidence="7 15" id="KW-0547">Nucleotide-binding</keyword>
<keyword evidence="11 15" id="KW-1133">Transmembrane helix</keyword>
<dbReference type="InterPro" id="IPR041569">
    <property type="entry name" value="AAA_lid_3"/>
</dbReference>
<evidence type="ECO:0000313" key="20">
    <source>
        <dbReference type="Proteomes" id="UP000470470"/>
    </source>
</evidence>
<keyword evidence="8 15" id="KW-0378">Hydrolase</keyword>
<evidence type="ECO:0000256" key="5">
    <source>
        <dbReference type="ARBA" id="ARBA00022692"/>
    </source>
</evidence>
<dbReference type="InterPro" id="IPR003593">
    <property type="entry name" value="AAA+_ATPase"/>
</dbReference>
<accession>A0A7K3WL82</accession>
<keyword evidence="10 15" id="KW-0067">ATP-binding</keyword>
<dbReference type="Pfam" id="PF01434">
    <property type="entry name" value="Peptidase_M41"/>
    <property type="match status" value="1"/>
</dbReference>
<comment type="similarity">
    <text evidence="14 15">In the central section; belongs to the AAA ATPase family.</text>
</comment>
<dbReference type="GO" id="GO:0016887">
    <property type="term" value="F:ATP hydrolysis activity"/>
    <property type="evidence" value="ECO:0007669"/>
    <property type="project" value="UniProtKB-UniRule"/>
</dbReference>
<evidence type="ECO:0000256" key="13">
    <source>
        <dbReference type="ARBA" id="ARBA00023136"/>
    </source>
</evidence>
<comment type="similarity">
    <text evidence="16">Belongs to the AAA ATPase family.</text>
</comment>
<dbReference type="Proteomes" id="UP000470470">
    <property type="component" value="Unassembled WGS sequence"/>
</dbReference>
<organism evidence="19 20">
    <name type="scientific">Goekera deserti</name>
    <dbReference type="NCBI Taxonomy" id="2497753"/>
    <lineage>
        <taxon>Bacteria</taxon>
        <taxon>Bacillati</taxon>
        <taxon>Actinomycetota</taxon>
        <taxon>Actinomycetes</taxon>
        <taxon>Geodermatophilales</taxon>
        <taxon>Geodermatophilaceae</taxon>
        <taxon>Goekera</taxon>
    </lineage>
</organism>
<feature type="binding site" evidence="15">
    <location>
        <begin position="205"/>
        <end position="212"/>
    </location>
    <ligand>
        <name>ATP</name>
        <dbReference type="ChEBI" id="CHEBI:30616"/>
    </ligand>
</feature>
<dbReference type="SMART" id="SM00382">
    <property type="entry name" value="AAA"/>
    <property type="match status" value="1"/>
</dbReference>
<dbReference type="GO" id="GO:0005886">
    <property type="term" value="C:plasma membrane"/>
    <property type="evidence" value="ECO:0007669"/>
    <property type="project" value="UniProtKB-SubCell"/>
</dbReference>
<keyword evidence="4 15" id="KW-0645">Protease</keyword>
<protein>
    <recommendedName>
        <fullName evidence="15">ATP-dependent zinc metalloprotease FtsH</fullName>
        <ecNumber evidence="15">3.4.24.-</ecNumber>
    </recommendedName>
</protein>
<dbReference type="InterPro" id="IPR003960">
    <property type="entry name" value="ATPase_AAA_CS"/>
</dbReference>
<dbReference type="FunFam" id="3.40.50.300:FF:000001">
    <property type="entry name" value="ATP-dependent zinc metalloprotease FtsH"/>
    <property type="match status" value="1"/>
</dbReference>
<comment type="caution">
    <text evidence="15">Lacks conserved residue(s) required for the propagation of feature annotation.</text>
</comment>
<feature type="binding site" evidence="15">
    <location>
        <position position="427"/>
    </location>
    <ligand>
        <name>Zn(2+)</name>
        <dbReference type="ChEBI" id="CHEBI:29105"/>
        <note>catalytic</note>
    </ligand>
</feature>
<evidence type="ECO:0000256" key="3">
    <source>
        <dbReference type="ARBA" id="ARBA00022475"/>
    </source>
</evidence>
<evidence type="ECO:0000256" key="6">
    <source>
        <dbReference type="ARBA" id="ARBA00022723"/>
    </source>
</evidence>
<dbReference type="FunFam" id="1.10.8.60:FF:000001">
    <property type="entry name" value="ATP-dependent zinc metalloprotease FtsH"/>
    <property type="match status" value="1"/>
</dbReference>
<dbReference type="GO" id="GO:0004176">
    <property type="term" value="F:ATP-dependent peptidase activity"/>
    <property type="evidence" value="ECO:0007669"/>
    <property type="project" value="InterPro"/>
</dbReference>
<gene>
    <name evidence="15" type="primary">ftsH</name>
    <name evidence="19" type="ORF">G1H19_21210</name>
</gene>
<feature type="binding site" evidence="15">
    <location>
        <position position="431"/>
    </location>
    <ligand>
        <name>Zn(2+)</name>
        <dbReference type="ChEBI" id="CHEBI:29105"/>
        <note>catalytic</note>
    </ligand>
</feature>
<evidence type="ECO:0000313" key="19">
    <source>
        <dbReference type="EMBL" id="NEL56490.1"/>
    </source>
</evidence>
<sequence>MDRKKLFRSPWLWVVFVAVLAAVALSNIGGNGGYEQVSTSTALAQLADGNVTSATINDKEQTLDLDLSQAVDGNQKITASYPVGASEQVFDLVRDAEGNGLSFDTNVTEESVLLSVLLSFLPILLLLGLMFWLFSSMQGGGRGVMAFGKSKAKVVSKDTPKTTFADVAGADEAIEELHEIKEFLQEPAKFQAIGAKIPKGVLLFGPPGTGKTLLARAVAGEAGVPFYSISGSDFVEMFVGVGASRVRDLFEQAKTNAPAIIFIDEIDAVGRHRGAGMGGGHDEREQTLNQMLVEMDGFDVRGGVILIAATNRPDILDPALLRPGRFDRQIAVDRPDLEGRKAVLRVHATGKPLAPEVDLDTVARRTPGFTGADLANVLNEAALLTARHNGTAITDAALEEAIDRVTAGPERKTRAMSDKEKKVTAYHESGHALVAHALPNLDPVHKVTIMPRGRSLGHTLVLPTEDKYTQTRSEMIDTLAYALGGRAAEELVYHEPTTGAGNDIEKATAMARSMVTQYGMSAKLGAVKYGSTDSEPFLGRDMGSRPDYSDAVAADIDAEVRALIELAHDEAWEILVEYRPVLDQLVLELLEKETLSREDMARICAGVVKRPNLAPYNGFGKRAPSDQPPVLTPAERAGANGAYAGNGNGHHGTGHGATAVGDVNAPASQR</sequence>
<comment type="similarity">
    <text evidence="2 15">In the C-terminal section; belongs to the peptidase M41 family.</text>
</comment>
<evidence type="ECO:0000256" key="10">
    <source>
        <dbReference type="ARBA" id="ARBA00022840"/>
    </source>
</evidence>
<evidence type="ECO:0000256" key="7">
    <source>
        <dbReference type="ARBA" id="ARBA00022741"/>
    </source>
</evidence>
<comment type="caution">
    <text evidence="19">The sequence shown here is derived from an EMBL/GenBank/DDBJ whole genome shotgun (WGS) entry which is preliminary data.</text>
</comment>
<keyword evidence="6 15" id="KW-0479">Metal-binding</keyword>
<keyword evidence="13 15" id="KW-0472">Membrane</keyword>
<feature type="compositionally biased region" description="Gly residues" evidence="17">
    <location>
        <begin position="644"/>
        <end position="655"/>
    </location>
</feature>
<evidence type="ECO:0000256" key="8">
    <source>
        <dbReference type="ARBA" id="ARBA00022801"/>
    </source>
</evidence>
<evidence type="ECO:0000256" key="11">
    <source>
        <dbReference type="ARBA" id="ARBA00022989"/>
    </source>
</evidence>
<evidence type="ECO:0000256" key="16">
    <source>
        <dbReference type="RuleBase" id="RU003651"/>
    </source>
</evidence>
<dbReference type="PANTHER" id="PTHR23076">
    <property type="entry name" value="METALLOPROTEASE M41 FTSH"/>
    <property type="match status" value="1"/>
</dbReference>
<keyword evidence="3 15" id="KW-1003">Cell membrane</keyword>